<dbReference type="Pfam" id="PF06067">
    <property type="entry name" value="DUF932"/>
    <property type="match status" value="1"/>
</dbReference>
<dbReference type="InterPro" id="IPR026325">
    <property type="entry name" value="DUF932"/>
</dbReference>
<gene>
    <name evidence="1" type="ORF">OG563_26660</name>
</gene>
<protein>
    <submittedName>
        <fullName evidence="1">DUF932 domain-containing protein</fullName>
    </submittedName>
</protein>
<dbReference type="RefSeq" id="WP_329405446.1">
    <property type="nucleotide sequence ID" value="NZ_CP109441.1"/>
</dbReference>
<accession>A0ABZ1YIG4</accession>
<dbReference type="InterPro" id="IPR017686">
    <property type="entry name" value="Phg/plasmid-like_prot"/>
</dbReference>
<proteinExistence type="predicted"/>
<dbReference type="Proteomes" id="UP001432062">
    <property type="component" value="Chromosome"/>
</dbReference>
<name>A0ABZ1YIG4_9NOCA</name>
<evidence type="ECO:0000313" key="1">
    <source>
        <dbReference type="EMBL" id="WUV42828.1"/>
    </source>
</evidence>
<reference evidence="1" key="1">
    <citation type="submission" date="2022-10" db="EMBL/GenBank/DDBJ databases">
        <title>The complete genomes of actinobacterial strains from the NBC collection.</title>
        <authorList>
            <person name="Joergensen T.S."/>
            <person name="Alvarez Arevalo M."/>
            <person name="Sterndorff E.B."/>
            <person name="Faurdal D."/>
            <person name="Vuksanovic O."/>
            <person name="Mourched A.-S."/>
            <person name="Charusanti P."/>
            <person name="Shaw S."/>
            <person name="Blin K."/>
            <person name="Weber T."/>
        </authorList>
    </citation>
    <scope>NUCLEOTIDE SEQUENCE</scope>
    <source>
        <strain evidence="1">NBC_01482</strain>
    </source>
</reference>
<dbReference type="EMBL" id="CP109441">
    <property type="protein sequence ID" value="WUV42828.1"/>
    <property type="molecule type" value="Genomic_DNA"/>
</dbReference>
<keyword evidence="2" id="KW-1185">Reference proteome</keyword>
<evidence type="ECO:0000313" key="2">
    <source>
        <dbReference type="Proteomes" id="UP001432062"/>
    </source>
</evidence>
<organism evidence="1 2">
    <name type="scientific">Nocardia vinacea</name>
    <dbReference type="NCBI Taxonomy" id="96468"/>
    <lineage>
        <taxon>Bacteria</taxon>
        <taxon>Bacillati</taxon>
        <taxon>Actinomycetota</taxon>
        <taxon>Actinomycetes</taxon>
        <taxon>Mycobacteriales</taxon>
        <taxon>Nocardiaceae</taxon>
        <taxon>Nocardia</taxon>
    </lineage>
</organism>
<sequence>MSRETLEWLNTYTLVGMTDERGSAWHYRRSDQGEQSNHYPGFIPVGDVQARLFNWTAKVAPLRYDIPASIEDMTGLAEDGTFIQTVTDSSRYVTYHGETGAAFGVFKTETVHQYGEWLLTNLAQLVTPTGLAVSTDTLGIASAGLLRNGAQAWVQIEKPDTVRTPEGLDFRTSLLACSSHDGSLATTFARVQTIVVCDNTMAFALDEARDSGLRWKIKRSTKSLTRLGDAQEALGLIVESEDTFAQDVAALCQTSVSAKQFDAFVAGWNPLPDAKGHARTRAENRRDALINLWNNDNRVTPWQGTAFGVLQAVNTYNHHISAVRGDVTRPERNMARAINGEARENDTKTLTLLTRILETV</sequence>
<dbReference type="NCBIfam" id="TIGR03299">
    <property type="entry name" value="LGT_TIGR03299"/>
    <property type="match status" value="1"/>
</dbReference>